<proteinExistence type="predicted"/>
<evidence type="ECO:0000256" key="1">
    <source>
        <dbReference type="SAM" id="MobiDB-lite"/>
    </source>
</evidence>
<organism evidence="2 3">
    <name type="scientific">Mortierella isabellina</name>
    <name type="common">Filamentous fungus</name>
    <name type="synonym">Umbelopsis isabellina</name>
    <dbReference type="NCBI Taxonomy" id="91625"/>
    <lineage>
        <taxon>Eukaryota</taxon>
        <taxon>Fungi</taxon>
        <taxon>Fungi incertae sedis</taxon>
        <taxon>Mucoromycota</taxon>
        <taxon>Mucoromycotina</taxon>
        <taxon>Umbelopsidomycetes</taxon>
        <taxon>Umbelopsidales</taxon>
        <taxon>Umbelopsidaceae</taxon>
        <taxon>Umbelopsis</taxon>
    </lineage>
</organism>
<evidence type="ECO:0000313" key="2">
    <source>
        <dbReference type="EMBL" id="KAG2186250.1"/>
    </source>
</evidence>
<comment type="caution">
    <text evidence="2">The sequence shown here is derived from an EMBL/GenBank/DDBJ whole genome shotgun (WGS) entry which is preliminary data.</text>
</comment>
<gene>
    <name evidence="2" type="ORF">INT43_002688</name>
</gene>
<feature type="region of interest" description="Disordered" evidence="1">
    <location>
        <begin position="186"/>
        <end position="206"/>
    </location>
</feature>
<keyword evidence="3" id="KW-1185">Reference proteome</keyword>
<feature type="compositionally biased region" description="Low complexity" evidence="1">
    <location>
        <begin position="188"/>
        <end position="206"/>
    </location>
</feature>
<dbReference type="Proteomes" id="UP000654370">
    <property type="component" value="Unassembled WGS sequence"/>
</dbReference>
<evidence type="ECO:0000313" key="3">
    <source>
        <dbReference type="Proteomes" id="UP000654370"/>
    </source>
</evidence>
<dbReference type="OrthoDB" id="2288617at2759"/>
<dbReference type="AlphaFoldDB" id="A0A8H7Q646"/>
<name>A0A8H7Q646_MORIS</name>
<accession>A0A8H7Q646</accession>
<reference evidence="2" key="1">
    <citation type="submission" date="2020-12" db="EMBL/GenBank/DDBJ databases">
        <title>Metabolic potential, ecology and presence of endohyphal bacteria is reflected in genomic diversity of Mucoromycotina.</title>
        <authorList>
            <person name="Muszewska A."/>
            <person name="Okrasinska A."/>
            <person name="Steczkiewicz K."/>
            <person name="Drgas O."/>
            <person name="Orlowska M."/>
            <person name="Perlinska-Lenart U."/>
            <person name="Aleksandrzak-Piekarczyk T."/>
            <person name="Szatraj K."/>
            <person name="Zielenkiewicz U."/>
            <person name="Pilsyk S."/>
            <person name="Malc E."/>
            <person name="Mieczkowski P."/>
            <person name="Kruszewska J.S."/>
            <person name="Biernat P."/>
            <person name="Pawlowska J."/>
        </authorList>
    </citation>
    <scope>NUCLEOTIDE SEQUENCE</scope>
    <source>
        <strain evidence="2">WA0000067209</strain>
    </source>
</reference>
<protein>
    <submittedName>
        <fullName evidence="2">Uncharacterized protein</fullName>
    </submittedName>
</protein>
<sequence length="245" mass="27472">MSLDVLSTGSDFLFPSASPVPKLVADPTPAQNSIDWASEEYFSTVLDKILKPENVRTMNNYTEKPHLAAQKKEASCWHDPFLLVLDQPRMNVDIRAALKGALSAIDNEMQDNAKSKADVDSQWKKEATETLEEVQIAAPTQAIFYDELLPSPCYSTISDNYALDSAFVFSPMASVIEESMMFPHPHPTTQTSTTQEVSEATNTNKQNKTKSKFANMFKKVKLSVSKPFTKTESINPFKRLLGRRW</sequence>
<dbReference type="EMBL" id="JAEPQZ010000001">
    <property type="protein sequence ID" value="KAG2186250.1"/>
    <property type="molecule type" value="Genomic_DNA"/>
</dbReference>